<protein>
    <submittedName>
        <fullName evidence="2">Uncharacterized protein</fullName>
    </submittedName>
</protein>
<gene>
    <name evidence="2" type="ORF">DILT_LOCUS10381</name>
</gene>
<accession>A0A3P7LML3</accession>
<feature type="region of interest" description="Disordered" evidence="1">
    <location>
        <begin position="1"/>
        <end position="104"/>
    </location>
</feature>
<name>A0A3P7LML3_DIBLA</name>
<proteinExistence type="predicted"/>
<feature type="compositionally biased region" description="Acidic residues" evidence="1">
    <location>
        <begin position="83"/>
        <end position="93"/>
    </location>
</feature>
<organism evidence="2 3">
    <name type="scientific">Dibothriocephalus latus</name>
    <name type="common">Fish tapeworm</name>
    <name type="synonym">Diphyllobothrium latum</name>
    <dbReference type="NCBI Taxonomy" id="60516"/>
    <lineage>
        <taxon>Eukaryota</taxon>
        <taxon>Metazoa</taxon>
        <taxon>Spiralia</taxon>
        <taxon>Lophotrochozoa</taxon>
        <taxon>Platyhelminthes</taxon>
        <taxon>Cestoda</taxon>
        <taxon>Eucestoda</taxon>
        <taxon>Diphyllobothriidea</taxon>
        <taxon>Diphyllobothriidae</taxon>
        <taxon>Dibothriocephalus</taxon>
    </lineage>
</organism>
<dbReference type="AlphaFoldDB" id="A0A3P7LML3"/>
<evidence type="ECO:0000313" key="3">
    <source>
        <dbReference type="Proteomes" id="UP000281553"/>
    </source>
</evidence>
<evidence type="ECO:0000256" key="1">
    <source>
        <dbReference type="SAM" id="MobiDB-lite"/>
    </source>
</evidence>
<feature type="compositionally biased region" description="Polar residues" evidence="1">
    <location>
        <begin position="18"/>
        <end position="37"/>
    </location>
</feature>
<sequence>MPELSNPTVTLPVAGSGNMESDTTSPGPESPIAQPSTAPYAVSNGEAVSPKGPSKSGTKSVHFDSTCQEPATRRPPPDAWNDWSEDEEEEEEEVKAQGEQTIEHNDEVISNSVAKISLNDSGAAATGAATNHQPDLPTLSTAVSAPTFVARALIMLRCRCTVLIEKYIFQRAERQKTVALRKPT</sequence>
<dbReference type="EMBL" id="UYRU01059610">
    <property type="protein sequence ID" value="VDN14550.1"/>
    <property type="molecule type" value="Genomic_DNA"/>
</dbReference>
<keyword evidence="3" id="KW-1185">Reference proteome</keyword>
<dbReference type="Proteomes" id="UP000281553">
    <property type="component" value="Unassembled WGS sequence"/>
</dbReference>
<evidence type="ECO:0000313" key="2">
    <source>
        <dbReference type="EMBL" id="VDN14550.1"/>
    </source>
</evidence>
<feature type="compositionally biased region" description="Low complexity" evidence="1">
    <location>
        <begin position="49"/>
        <end position="60"/>
    </location>
</feature>
<reference evidence="2 3" key="1">
    <citation type="submission" date="2018-11" db="EMBL/GenBank/DDBJ databases">
        <authorList>
            <consortium name="Pathogen Informatics"/>
        </authorList>
    </citation>
    <scope>NUCLEOTIDE SEQUENCE [LARGE SCALE GENOMIC DNA]</scope>
</reference>